<dbReference type="PANTHER" id="PTHR31272">
    <property type="entry name" value="CYTOCHROME C-TYPE BIOGENESIS PROTEIN HI_1454-RELATED"/>
    <property type="match status" value="1"/>
</dbReference>
<evidence type="ECO:0000256" key="5">
    <source>
        <dbReference type="ARBA" id="ARBA00023136"/>
    </source>
</evidence>
<protein>
    <submittedName>
        <fullName evidence="8">Cytochrome c biogenesis protein, transmembrane region</fullName>
    </submittedName>
</protein>
<evidence type="ECO:0000256" key="6">
    <source>
        <dbReference type="SAM" id="Phobius"/>
    </source>
</evidence>
<evidence type="ECO:0000256" key="4">
    <source>
        <dbReference type="ARBA" id="ARBA00022989"/>
    </source>
</evidence>
<keyword evidence="4 6" id="KW-1133">Transmembrane helix</keyword>
<keyword evidence="3 6" id="KW-0812">Transmembrane</keyword>
<name>A0B7V8_METTP</name>
<proteinExistence type="inferred from homology"/>
<comment type="subcellular location">
    <subcellularLocation>
        <location evidence="1">Membrane</location>
        <topology evidence="1">Multi-pass membrane protein</topology>
    </subcellularLocation>
</comment>
<feature type="transmembrane region" description="Helical" evidence="6">
    <location>
        <begin position="222"/>
        <end position="244"/>
    </location>
</feature>
<evidence type="ECO:0000256" key="1">
    <source>
        <dbReference type="ARBA" id="ARBA00004141"/>
    </source>
</evidence>
<dbReference type="STRING" id="349307.Mthe_0997"/>
<dbReference type="PANTHER" id="PTHR31272:SF9">
    <property type="entry name" value="BLL1027 PROTEIN"/>
    <property type="match status" value="1"/>
</dbReference>
<keyword evidence="5 6" id="KW-0472">Membrane</keyword>
<gene>
    <name evidence="8" type="ordered locus">Mthe_0997</name>
</gene>
<evidence type="ECO:0000313" key="8">
    <source>
        <dbReference type="EMBL" id="ABK14782.1"/>
    </source>
</evidence>
<evidence type="ECO:0000256" key="2">
    <source>
        <dbReference type="ARBA" id="ARBA00006143"/>
    </source>
</evidence>
<dbReference type="HOGENOM" id="CLU_632551_0_0_2"/>
<feature type="transmembrane region" description="Helical" evidence="6">
    <location>
        <begin position="314"/>
        <end position="342"/>
    </location>
</feature>
<keyword evidence="9" id="KW-1185">Reference proteome</keyword>
<dbReference type="KEGG" id="mtp:Mthe_0997"/>
<dbReference type="OrthoDB" id="147901at2157"/>
<dbReference type="GO" id="GO:0016020">
    <property type="term" value="C:membrane"/>
    <property type="evidence" value="ECO:0007669"/>
    <property type="project" value="UniProtKB-SubCell"/>
</dbReference>
<comment type="similarity">
    <text evidence="2">Belongs to the DsbD family.</text>
</comment>
<dbReference type="EMBL" id="CP000477">
    <property type="protein sequence ID" value="ABK14782.1"/>
    <property type="molecule type" value="Genomic_DNA"/>
</dbReference>
<organism evidence="8 9">
    <name type="scientific">Methanothrix thermoacetophila (strain DSM 6194 / JCM 14653 / NBRC 101360 / PT)</name>
    <name type="common">Methanosaeta thermophila</name>
    <dbReference type="NCBI Taxonomy" id="349307"/>
    <lineage>
        <taxon>Archaea</taxon>
        <taxon>Methanobacteriati</taxon>
        <taxon>Methanobacteriota</taxon>
        <taxon>Stenosarchaea group</taxon>
        <taxon>Methanomicrobia</taxon>
        <taxon>Methanotrichales</taxon>
        <taxon>Methanotrichaceae</taxon>
        <taxon>Methanothrix</taxon>
    </lineage>
</organism>
<evidence type="ECO:0000313" key="9">
    <source>
        <dbReference type="Proteomes" id="UP000000674"/>
    </source>
</evidence>
<dbReference type="Proteomes" id="UP000000674">
    <property type="component" value="Chromosome"/>
</dbReference>
<evidence type="ECO:0000259" key="7">
    <source>
        <dbReference type="Pfam" id="PF02683"/>
    </source>
</evidence>
<dbReference type="Pfam" id="PF02683">
    <property type="entry name" value="DsbD_TM"/>
    <property type="match status" value="1"/>
</dbReference>
<feature type="transmembrane region" description="Helical" evidence="6">
    <location>
        <begin position="348"/>
        <end position="372"/>
    </location>
</feature>
<sequence length="415" mass="45211">MRSVHFLAILLVCSSFAAEAAVESTQGPSLLYITNIESPICRECEEVLSTQTAEIARLAAEHPDVEIFSINIRKNPYSENGSSLALSWWGVNVTWPWVEDFQPYPAAGRYMDYWSSGTGFSNPTIIVLNSDGDVVKVYRVYQIGRGLIDGIQSSDKLYADLRSADERSSGWLSSSRAGTSAIGMFALGMMTSLSPCSVALLAALFSYIISRRRRDTADGYREGLAIGIAFTIGMAAVFFVIGLFVSQLGIFMRSSRLFDLAAGLLLVVLGVNSIIPLSEFVGPIFSFRRSEKSYLERLINVSLKIFERSSTLGAFFLGAFFSLGWAPCAISLVFPVIIWLISQDISPLGGGIMLFVFGLGHGVPVIPMAALSRSAAARIADRYISAGSYITKIFGILVITLGVLFAARYFGYALW</sequence>
<feature type="domain" description="Cytochrome C biogenesis protein transmembrane" evidence="7">
    <location>
        <begin position="182"/>
        <end position="408"/>
    </location>
</feature>
<feature type="transmembrane region" description="Helical" evidence="6">
    <location>
        <begin position="182"/>
        <end position="210"/>
    </location>
</feature>
<dbReference type="GO" id="GO:0017004">
    <property type="term" value="P:cytochrome complex assembly"/>
    <property type="evidence" value="ECO:0007669"/>
    <property type="project" value="InterPro"/>
</dbReference>
<accession>A0B7V8</accession>
<reference evidence="8 9" key="1">
    <citation type="submission" date="2006-10" db="EMBL/GenBank/DDBJ databases">
        <title>Complete sequence of Methanosaeta thermophila PT.</title>
        <authorList>
            <consortium name="US DOE Joint Genome Institute"/>
            <person name="Copeland A."/>
            <person name="Lucas S."/>
            <person name="Lapidus A."/>
            <person name="Barry K."/>
            <person name="Detter J.C."/>
            <person name="Glavina del Rio T."/>
            <person name="Hammon N."/>
            <person name="Israni S."/>
            <person name="Pitluck S."/>
            <person name="Chain P."/>
            <person name="Malfatti S."/>
            <person name="Shin M."/>
            <person name="Vergez L."/>
            <person name="Schmutz J."/>
            <person name="Larimer F."/>
            <person name="Land M."/>
            <person name="Hauser L."/>
            <person name="Kyrpides N."/>
            <person name="Kim E."/>
            <person name="Smith K.S."/>
            <person name="Ingram-Smith C."/>
            <person name="Richardson P."/>
        </authorList>
    </citation>
    <scope>NUCLEOTIDE SEQUENCE [LARGE SCALE GENOMIC DNA]</scope>
    <source>
        <strain evidence="9">DSM 6194 / JCM 14653 / NBRC 101360 / PT</strain>
    </source>
</reference>
<feature type="transmembrane region" description="Helical" evidence="6">
    <location>
        <begin position="264"/>
        <end position="287"/>
    </location>
</feature>
<feature type="transmembrane region" description="Helical" evidence="6">
    <location>
        <begin position="393"/>
        <end position="412"/>
    </location>
</feature>
<evidence type="ECO:0000256" key="3">
    <source>
        <dbReference type="ARBA" id="ARBA00022692"/>
    </source>
</evidence>
<dbReference type="AlphaFoldDB" id="A0B7V8"/>
<dbReference type="InterPro" id="IPR003834">
    <property type="entry name" value="Cyt_c_assmbl_TM_dom"/>
</dbReference>
<dbReference type="InterPro" id="IPR051790">
    <property type="entry name" value="Cytochrome_c-biogenesis_DsbD"/>
</dbReference>